<dbReference type="PANTHER" id="PTHR15948:SF0">
    <property type="entry name" value="GOLGI PH REGULATOR A-RELATED"/>
    <property type="match status" value="1"/>
</dbReference>
<reference evidence="9" key="2">
    <citation type="submission" date="2015-01" db="EMBL/GenBank/DDBJ databases">
        <title>Evolutionary Origins and Diversification of the Mycorrhizal Mutualists.</title>
        <authorList>
            <consortium name="DOE Joint Genome Institute"/>
            <consortium name="Mycorrhizal Genomics Consortium"/>
            <person name="Kohler A."/>
            <person name="Kuo A."/>
            <person name="Nagy L.G."/>
            <person name="Floudas D."/>
            <person name="Copeland A."/>
            <person name="Barry K.W."/>
            <person name="Cichocki N."/>
            <person name="Veneault-Fourrey C."/>
            <person name="LaButti K."/>
            <person name="Lindquist E.A."/>
            <person name="Lipzen A."/>
            <person name="Lundell T."/>
            <person name="Morin E."/>
            <person name="Murat C."/>
            <person name="Riley R."/>
            <person name="Ohm R."/>
            <person name="Sun H."/>
            <person name="Tunlid A."/>
            <person name="Henrissat B."/>
            <person name="Grigoriev I.V."/>
            <person name="Hibbett D.S."/>
            <person name="Martin F."/>
        </authorList>
    </citation>
    <scope>NUCLEOTIDE SEQUENCE [LARGE SCALE GENOMIC DNA]</scope>
    <source>
        <strain evidence="9">h7</strain>
    </source>
</reference>
<evidence type="ECO:0000256" key="4">
    <source>
        <dbReference type="ARBA" id="ARBA00023136"/>
    </source>
</evidence>
<name>A0A0C3C2N8_HEBCY</name>
<evidence type="ECO:0000259" key="7">
    <source>
        <dbReference type="Pfam" id="PF12537"/>
    </source>
</evidence>
<comment type="subcellular location">
    <subcellularLocation>
        <location evidence="1">Membrane</location>
        <topology evidence="1">Multi-pass membrane protein</topology>
    </subcellularLocation>
</comment>
<dbReference type="Pfam" id="PF12537">
    <property type="entry name" value="GPHR_N"/>
    <property type="match status" value="1"/>
</dbReference>
<dbReference type="OrthoDB" id="264392at2759"/>
<dbReference type="InterPro" id="IPR022535">
    <property type="entry name" value="Golgi_pH-regulator_cons_dom"/>
</dbReference>
<dbReference type="Pfam" id="PF12430">
    <property type="entry name" value="ABA_GPCR"/>
    <property type="match status" value="1"/>
</dbReference>
<reference evidence="8 9" key="1">
    <citation type="submission" date="2014-04" db="EMBL/GenBank/DDBJ databases">
        <authorList>
            <consortium name="DOE Joint Genome Institute"/>
            <person name="Kuo A."/>
            <person name="Gay G."/>
            <person name="Dore J."/>
            <person name="Kohler A."/>
            <person name="Nagy L.G."/>
            <person name="Floudas D."/>
            <person name="Copeland A."/>
            <person name="Barry K.W."/>
            <person name="Cichocki N."/>
            <person name="Veneault-Fourrey C."/>
            <person name="LaButti K."/>
            <person name="Lindquist E.A."/>
            <person name="Lipzen A."/>
            <person name="Lundell T."/>
            <person name="Morin E."/>
            <person name="Murat C."/>
            <person name="Sun H."/>
            <person name="Tunlid A."/>
            <person name="Henrissat B."/>
            <person name="Grigoriev I.V."/>
            <person name="Hibbett D.S."/>
            <person name="Martin F."/>
            <person name="Nordberg H.P."/>
            <person name="Cantor M.N."/>
            <person name="Hua S.X."/>
        </authorList>
    </citation>
    <scope>NUCLEOTIDE SEQUENCE [LARGE SCALE GENOMIC DNA]</scope>
    <source>
        <strain evidence="9">h7</strain>
    </source>
</reference>
<dbReference type="GO" id="GO:0016020">
    <property type="term" value="C:membrane"/>
    <property type="evidence" value="ECO:0007669"/>
    <property type="project" value="UniProtKB-SubCell"/>
</dbReference>
<feature type="transmembrane region" description="Helical" evidence="5">
    <location>
        <begin position="174"/>
        <end position="197"/>
    </location>
</feature>
<feature type="transmembrane region" description="Helical" evidence="5">
    <location>
        <begin position="140"/>
        <end position="162"/>
    </location>
</feature>
<keyword evidence="4 5" id="KW-0472">Membrane</keyword>
<accession>A0A0C3C2N8</accession>
<dbReference type="InterPro" id="IPR015672">
    <property type="entry name" value="GPHR/GTG"/>
</dbReference>
<evidence type="ECO:0000259" key="6">
    <source>
        <dbReference type="Pfam" id="PF12430"/>
    </source>
</evidence>
<feature type="domain" description="Abscisic acid G-protein coupled receptor-like" evidence="6">
    <location>
        <begin position="331"/>
        <end position="514"/>
    </location>
</feature>
<protein>
    <recommendedName>
        <fullName evidence="10">Abscisic acid G-protein coupled receptor-like domain-containing protein</fullName>
    </recommendedName>
</protein>
<evidence type="ECO:0000313" key="9">
    <source>
        <dbReference type="Proteomes" id="UP000053424"/>
    </source>
</evidence>
<evidence type="ECO:0000256" key="3">
    <source>
        <dbReference type="ARBA" id="ARBA00022989"/>
    </source>
</evidence>
<gene>
    <name evidence="8" type="ORF">M413DRAFT_30545</name>
</gene>
<keyword evidence="3 5" id="KW-1133">Transmembrane helix</keyword>
<dbReference type="PANTHER" id="PTHR15948">
    <property type="entry name" value="G-PROTEIN COUPLED RECEPTOR 89-RELATED"/>
    <property type="match status" value="1"/>
</dbReference>
<evidence type="ECO:0008006" key="10">
    <source>
        <dbReference type="Google" id="ProtNLM"/>
    </source>
</evidence>
<feature type="domain" description="Golgi pH regulator conserved" evidence="7">
    <location>
        <begin position="209"/>
        <end position="273"/>
    </location>
</feature>
<feature type="transmembrane region" description="Helical" evidence="5">
    <location>
        <begin position="105"/>
        <end position="128"/>
    </location>
</feature>
<dbReference type="EMBL" id="KN831794">
    <property type="protein sequence ID" value="KIM37886.1"/>
    <property type="molecule type" value="Genomic_DNA"/>
</dbReference>
<feature type="transmembrane region" description="Helical" evidence="5">
    <location>
        <begin position="436"/>
        <end position="456"/>
    </location>
</feature>
<organism evidence="8 9">
    <name type="scientific">Hebeloma cylindrosporum</name>
    <dbReference type="NCBI Taxonomy" id="76867"/>
    <lineage>
        <taxon>Eukaryota</taxon>
        <taxon>Fungi</taxon>
        <taxon>Dikarya</taxon>
        <taxon>Basidiomycota</taxon>
        <taxon>Agaricomycotina</taxon>
        <taxon>Agaricomycetes</taxon>
        <taxon>Agaricomycetidae</taxon>
        <taxon>Agaricales</taxon>
        <taxon>Agaricineae</taxon>
        <taxon>Hymenogastraceae</taxon>
        <taxon>Hebeloma</taxon>
    </lineage>
</organism>
<keyword evidence="2 5" id="KW-0812">Transmembrane</keyword>
<sequence length="524" mass="57918">MSTTLGAETAALMLARFSLFFSCRKYLLRSLYSDLRSLSSTATPGTPGLSHSSRPPSPFNIHHPELSNGDVELESLPLPTTHTPKSSKFLAEDTSYLHTTVSRIVFSWCFAESCMMFFLLMLQGLGVFSSGARLLNWRISLFFLMSSILVVIPLSVSLLLAVGNTDEWSARTFFGPRAIFSLIPVTLYLFALSYIPIPEALEPSDAATAALSRLIVIGTIVLGLLSGFGAISNSWQFLPFGSRSQGVPSDQDIDAAQYALTSIRNDMQQRRAEVARREGSSNQSSWFSRVGSTFRGGDSLSQELQGLEALEYQMNRNLEALRERRETARFNQTFKGQVYNIMGKIFTVYCIMRVISSIYNVLFPSRRSSSSTTYPDLITDMLAYLLSRFYSESEIKMEDLASFARQLSLMLVGIIILSSIRLVLRGATRMLRITSRNLAASLMLLVLAQIMGIYLLSTLVQMRSSFPPPLPSGDGGNAEKNLFTTIPAYEVFGSLFDWSFLISAGVSLSVRWGASRVNGAGDEP</sequence>
<dbReference type="Proteomes" id="UP000053424">
    <property type="component" value="Unassembled WGS sequence"/>
</dbReference>
<evidence type="ECO:0000256" key="1">
    <source>
        <dbReference type="ARBA" id="ARBA00004141"/>
    </source>
</evidence>
<feature type="transmembrane region" description="Helical" evidence="5">
    <location>
        <begin position="341"/>
        <end position="362"/>
    </location>
</feature>
<dbReference type="HOGENOM" id="CLU_029388_1_0_1"/>
<feature type="transmembrane region" description="Helical" evidence="5">
    <location>
        <begin position="403"/>
        <end position="424"/>
    </location>
</feature>
<dbReference type="InterPro" id="IPR025969">
    <property type="entry name" value="ABA_GPCR_dom"/>
</dbReference>
<evidence type="ECO:0000256" key="5">
    <source>
        <dbReference type="SAM" id="Phobius"/>
    </source>
</evidence>
<dbReference type="AlphaFoldDB" id="A0A0C3C2N8"/>
<evidence type="ECO:0000313" key="8">
    <source>
        <dbReference type="EMBL" id="KIM37886.1"/>
    </source>
</evidence>
<feature type="transmembrane region" description="Helical" evidence="5">
    <location>
        <begin position="209"/>
        <end position="231"/>
    </location>
</feature>
<keyword evidence="9" id="KW-1185">Reference proteome</keyword>
<evidence type="ECO:0000256" key="2">
    <source>
        <dbReference type="ARBA" id="ARBA00022692"/>
    </source>
</evidence>
<proteinExistence type="predicted"/>